<protein>
    <submittedName>
        <fullName evidence="1">Uncharacterized protein</fullName>
    </submittedName>
</protein>
<sequence length="69" mass="8023">MKCRDIYVNLDSTNEDINNNYLLNAIKECVFPVEIVPLLTPEELHPENWKKIVEKNKLTESYKAAITTD</sequence>
<organism evidence="1">
    <name type="scientific">Faunusvirus sp</name>
    <dbReference type="NCBI Taxonomy" id="2487766"/>
    <lineage>
        <taxon>Viruses</taxon>
        <taxon>Varidnaviria</taxon>
        <taxon>Bamfordvirae</taxon>
        <taxon>Nucleocytoviricota</taxon>
        <taxon>Megaviricetes</taxon>
        <taxon>Imitervirales</taxon>
        <taxon>Mimiviridae</taxon>
    </lineage>
</organism>
<evidence type="ECO:0000313" key="1">
    <source>
        <dbReference type="EMBL" id="AYV79638.1"/>
    </source>
</evidence>
<dbReference type="EMBL" id="MK072162">
    <property type="protein sequence ID" value="AYV79638.1"/>
    <property type="molecule type" value="Genomic_DNA"/>
</dbReference>
<name>A0A3G4ZXK1_9VIRU</name>
<reference evidence="1" key="1">
    <citation type="submission" date="2018-10" db="EMBL/GenBank/DDBJ databases">
        <title>Hidden diversity of soil giant viruses.</title>
        <authorList>
            <person name="Schulz F."/>
            <person name="Alteio L."/>
            <person name="Goudeau D."/>
            <person name="Ryan E.M."/>
            <person name="Malmstrom R.R."/>
            <person name="Blanchard J."/>
            <person name="Woyke T."/>
        </authorList>
    </citation>
    <scope>NUCLEOTIDE SEQUENCE</scope>
    <source>
        <strain evidence="1">FNV1</strain>
    </source>
</reference>
<accession>A0A3G4ZXK1</accession>
<feature type="non-terminal residue" evidence="1">
    <location>
        <position position="69"/>
    </location>
</feature>
<proteinExistence type="predicted"/>
<gene>
    <name evidence="1" type="ORF">Faunusvirus31_8</name>
</gene>